<dbReference type="eggNOG" id="COG3119">
    <property type="taxonomic scope" value="Bacteria"/>
</dbReference>
<dbReference type="EMBL" id="CP000091">
    <property type="protein sequence ID" value="AAZ64060.1"/>
    <property type="molecule type" value="Genomic_DNA"/>
</dbReference>
<accession>Q46S24</accession>
<sequence length="600" mass="65956">MEDDKSPEPALTRRDFLRAAGLGAAAFGLGGAHNAQAAAPGTDSAGPSTASHAAGPYNILLIVVDQERRFRPGELPVGYSLPAHERLMKRGTTFLNHQINSCVCTPSRSVLYTGQHIQQTRMFDNTNFPWITSMSTDIPTLGDMLRDAGYYTAYKGKWHLTKEFETVNKLGTPTKIFTAEMEAYGFSDYIGIGDIIAHTSGGYLHDGVIAAMGTSWLRGKGRDLAAQGKPWFLAMNLVNPHDVMFYDTDAPGTKVQATRGLAHVARDPADPLYAKQWNFTLPASHAQPLDAPGRPPAHRDFLRSHDAMVGAIPNEEARWRRRHNYYLNCMRDVDRNIASVLAELDAAGLTDKTIVILTSDHGDMDGAHQLHAKGAVSYREQNNVPLIISHPAYPGGRQCRAVTSHLDIAPTLVAMSGVNADKRATLVKGLAGKDFSGLLSAPEKADANAIRDGALFCYNMLAYLDGDFLYKAVDYLQKGGKPDQFKSTGVRPDLMKRGAVRSVFDGRYTFARYFSPKQHNRPRTLEELDQFNDVELYDVQTDPFEMHNLAADSRYRELVVAMNENLNRLIDAEVGEDRGQMLPGGIDAGWEVTPETMAGA</sequence>
<evidence type="ECO:0000313" key="2">
    <source>
        <dbReference type="EMBL" id="AAZ64060.1"/>
    </source>
</evidence>
<dbReference type="InterPro" id="IPR006311">
    <property type="entry name" value="TAT_signal"/>
</dbReference>
<dbReference type="NCBIfam" id="TIGR01409">
    <property type="entry name" value="TAT_signal_seq"/>
    <property type="match status" value="1"/>
</dbReference>
<dbReference type="Gene3D" id="3.40.720.10">
    <property type="entry name" value="Alkaline Phosphatase, subunit A"/>
    <property type="match status" value="1"/>
</dbReference>
<dbReference type="CDD" id="cd16035">
    <property type="entry name" value="sulfatase_like"/>
    <property type="match status" value="1"/>
</dbReference>
<protein>
    <submittedName>
        <fullName evidence="2">Twin-arginine translocation pathway signal</fullName>
    </submittedName>
</protein>
<dbReference type="STRING" id="264198.Reut_B4712"/>
<dbReference type="SUPFAM" id="SSF53649">
    <property type="entry name" value="Alkaline phosphatase-like"/>
    <property type="match status" value="1"/>
</dbReference>
<dbReference type="GO" id="GO:0015024">
    <property type="term" value="F:glucuronate-2-sulfatase activity"/>
    <property type="evidence" value="ECO:0007669"/>
    <property type="project" value="TreeGrafter"/>
</dbReference>
<gene>
    <name evidence="2" type="ordered locus">Reut_B4712</name>
</gene>
<dbReference type="Pfam" id="PF00884">
    <property type="entry name" value="Sulfatase"/>
    <property type="match status" value="1"/>
</dbReference>
<dbReference type="PANTHER" id="PTHR46615:SF1">
    <property type="entry name" value="ARYLSULFATASE K"/>
    <property type="match status" value="1"/>
</dbReference>
<dbReference type="InterPro" id="IPR017850">
    <property type="entry name" value="Alkaline_phosphatase_core_sf"/>
</dbReference>
<evidence type="ECO:0000259" key="1">
    <source>
        <dbReference type="Pfam" id="PF00884"/>
    </source>
</evidence>
<organism evidence="2">
    <name type="scientific">Cupriavidus pinatubonensis (strain JMP 134 / LMG 1197)</name>
    <name type="common">Cupriavidus necator (strain JMP 134)</name>
    <dbReference type="NCBI Taxonomy" id="264198"/>
    <lineage>
        <taxon>Bacteria</taxon>
        <taxon>Pseudomonadati</taxon>
        <taxon>Pseudomonadota</taxon>
        <taxon>Betaproteobacteria</taxon>
        <taxon>Burkholderiales</taxon>
        <taxon>Burkholderiaceae</taxon>
        <taxon>Cupriavidus</taxon>
    </lineage>
</organism>
<dbReference type="KEGG" id="reu:Reut_B4712"/>
<proteinExistence type="predicted"/>
<name>Q46S24_CUPPJ</name>
<dbReference type="GO" id="GO:0004065">
    <property type="term" value="F:arylsulfatase activity"/>
    <property type="evidence" value="ECO:0007669"/>
    <property type="project" value="TreeGrafter"/>
</dbReference>
<dbReference type="InterPro" id="IPR051849">
    <property type="entry name" value="GAG-degrading_sulfatase"/>
</dbReference>
<dbReference type="HOGENOM" id="CLU_006332_8_0_4"/>
<dbReference type="AlphaFoldDB" id="Q46S24"/>
<dbReference type="InterPro" id="IPR019546">
    <property type="entry name" value="TAT_signal_bac_arc"/>
</dbReference>
<dbReference type="PANTHER" id="PTHR46615">
    <property type="entry name" value="ARYLSULFATASE K"/>
    <property type="match status" value="1"/>
</dbReference>
<dbReference type="PROSITE" id="PS51318">
    <property type="entry name" value="TAT"/>
    <property type="match status" value="1"/>
</dbReference>
<dbReference type="OrthoDB" id="9766107at2"/>
<reference evidence="2" key="1">
    <citation type="submission" date="2005-08" db="EMBL/GenBank/DDBJ databases">
        <title>Complete sequence of chromosome 2 of Ralstonia eutropha JMP134.</title>
        <authorList>
            <person name="Copeland A."/>
            <person name="Lucas S."/>
            <person name="Lapidus A."/>
            <person name="Barry K."/>
            <person name="Detter J.C."/>
            <person name="Glavina T."/>
            <person name="Hammon N."/>
            <person name="Israni S."/>
            <person name="Pitluck S."/>
            <person name="Goltsman E."/>
            <person name="Martinez M."/>
            <person name="Schmutz J."/>
            <person name="Larimer F."/>
            <person name="Land M."/>
            <person name="Lykidis A."/>
            <person name="Richardson P."/>
        </authorList>
    </citation>
    <scope>NUCLEOTIDE SEQUENCE [LARGE SCALE GENOMIC DNA]</scope>
    <source>
        <strain evidence="2">JMP134</strain>
    </source>
</reference>
<dbReference type="InterPro" id="IPR000917">
    <property type="entry name" value="Sulfatase_N"/>
</dbReference>
<feature type="domain" description="Sulfatase N-terminal" evidence="1">
    <location>
        <begin position="58"/>
        <end position="417"/>
    </location>
</feature>